<keyword evidence="2 5" id="KW-0808">Transferase</keyword>
<dbReference type="PANTHER" id="PTHR31756:SF3">
    <property type="entry name" value="PYRUVATE, PHOSPHATE DIKINASE REGULATORY PROTEIN 1, CHLOROPLASTIC"/>
    <property type="match status" value="1"/>
</dbReference>
<comment type="function">
    <text evidence="5">Bifunctional serine/threonine kinase and phosphorylase involved in the regulation of the phosphoenolpyruvate synthase (PEPS) by catalyzing its phosphorylation/dephosphorylation.</text>
</comment>
<comment type="catalytic activity">
    <reaction evidence="5">
        <text>[pyruvate, water dikinase]-phosphate + phosphate + H(+) = [pyruvate, water dikinase] + diphosphate</text>
        <dbReference type="Rhea" id="RHEA:48580"/>
        <dbReference type="Rhea" id="RHEA-COMP:11425"/>
        <dbReference type="Rhea" id="RHEA-COMP:11426"/>
        <dbReference type="ChEBI" id="CHEBI:15378"/>
        <dbReference type="ChEBI" id="CHEBI:33019"/>
        <dbReference type="ChEBI" id="CHEBI:43176"/>
        <dbReference type="ChEBI" id="CHEBI:43474"/>
        <dbReference type="ChEBI" id="CHEBI:68546"/>
        <dbReference type="EC" id="2.7.4.28"/>
    </reaction>
</comment>
<sequence>MGQPRTVFFVSDGTGITAETLGNTLLTQFDTVDFKKTTLPFINTTEKAQATVDLINQLSARQEARPLVFSTTVNDEIRAILRACNCLFLDLFDGFVHTIEGELQQKSTHAQGRAHGLADSQRYNTRIAAMNYAMEHDDGQSTRDLSRADLILIAPSRCGKTPTSLYLALQHGLFATNFPLTEDDLEHMKLPKSLDGLADKCFGLTSDPERLSQIRSERRPGSKYASLAQCSYELRQAEQLYRRFNIPFISSAAMSIEEMATLVMQEKDLRRQSF</sequence>
<dbReference type="EC" id="2.7.11.33" evidence="5"/>
<dbReference type="NCBIfam" id="NF003742">
    <property type="entry name" value="PRK05339.1"/>
    <property type="match status" value="1"/>
</dbReference>
<dbReference type="OrthoDB" id="9782201at2"/>
<keyword evidence="7" id="KW-1185">Reference proteome</keyword>
<gene>
    <name evidence="6" type="ORF">CJD38_05250</name>
</gene>
<comment type="similarity">
    <text evidence="5">Belongs to the pyruvate, phosphate/water dikinase regulatory protein family. PSRP subfamily.</text>
</comment>
<reference evidence="6 7" key="1">
    <citation type="submission" date="2018-04" db="EMBL/GenBank/DDBJ databases">
        <title>Novel species isolated from glacier.</title>
        <authorList>
            <person name="Liu Q."/>
            <person name="Xin Y.-H."/>
        </authorList>
    </citation>
    <scope>NUCLEOTIDE SEQUENCE [LARGE SCALE GENOMIC DNA]</scope>
    <source>
        <strain evidence="6 7">GT1R17</strain>
    </source>
</reference>
<dbReference type="EC" id="2.7.4.28" evidence="5"/>
<keyword evidence="4 5" id="KW-0418">Kinase</keyword>
<evidence type="ECO:0000256" key="2">
    <source>
        <dbReference type="ARBA" id="ARBA00022679"/>
    </source>
</evidence>
<evidence type="ECO:0000256" key="4">
    <source>
        <dbReference type="ARBA" id="ARBA00022777"/>
    </source>
</evidence>
<dbReference type="GO" id="GO:0043531">
    <property type="term" value="F:ADP binding"/>
    <property type="evidence" value="ECO:0007669"/>
    <property type="project" value="UniProtKB-UniRule"/>
</dbReference>
<evidence type="ECO:0000313" key="6">
    <source>
        <dbReference type="EMBL" id="PTU32081.1"/>
    </source>
</evidence>
<dbReference type="GO" id="GO:0004674">
    <property type="term" value="F:protein serine/threonine kinase activity"/>
    <property type="evidence" value="ECO:0007669"/>
    <property type="project" value="UniProtKB-UniRule"/>
</dbReference>
<dbReference type="GO" id="GO:0005524">
    <property type="term" value="F:ATP binding"/>
    <property type="evidence" value="ECO:0007669"/>
    <property type="project" value="InterPro"/>
</dbReference>
<accession>A0A2T5MHL1</accession>
<dbReference type="InterPro" id="IPR005177">
    <property type="entry name" value="Kinase-pyrophosphorylase"/>
</dbReference>
<dbReference type="GO" id="GO:0016776">
    <property type="term" value="F:phosphotransferase activity, phosphate group as acceptor"/>
    <property type="evidence" value="ECO:0007669"/>
    <property type="project" value="UniProtKB-UniRule"/>
</dbReference>
<keyword evidence="6" id="KW-0670">Pyruvate</keyword>
<evidence type="ECO:0000256" key="5">
    <source>
        <dbReference type="HAMAP-Rule" id="MF_01062"/>
    </source>
</evidence>
<protein>
    <recommendedName>
        <fullName evidence="5">Putative phosphoenolpyruvate synthase regulatory protein</fullName>
        <shortName evidence="5">PEP synthase regulatory protein</shortName>
        <shortName evidence="5">PSRP</shortName>
        <ecNumber evidence="5">2.7.11.33</ecNumber>
        <ecNumber evidence="5">2.7.4.28</ecNumber>
    </recommendedName>
    <alternativeName>
        <fullName evidence="5">Pyruvate, water dikinase regulatory protein</fullName>
    </alternativeName>
</protein>
<keyword evidence="1 5" id="KW-0723">Serine/threonine-protein kinase</keyword>
<evidence type="ECO:0000256" key="3">
    <source>
        <dbReference type="ARBA" id="ARBA00022741"/>
    </source>
</evidence>
<dbReference type="EMBL" id="QANS01000002">
    <property type="protein sequence ID" value="PTU32081.1"/>
    <property type="molecule type" value="Genomic_DNA"/>
</dbReference>
<name>A0A2T5MHL1_9GAMM</name>
<feature type="binding site" evidence="5">
    <location>
        <begin position="154"/>
        <end position="161"/>
    </location>
    <ligand>
        <name>ADP</name>
        <dbReference type="ChEBI" id="CHEBI:456216"/>
    </ligand>
</feature>
<dbReference type="PANTHER" id="PTHR31756">
    <property type="entry name" value="PYRUVATE, PHOSPHATE DIKINASE REGULATORY PROTEIN 1, CHLOROPLASTIC"/>
    <property type="match status" value="1"/>
</dbReference>
<keyword evidence="3 5" id="KW-0547">Nucleotide-binding</keyword>
<proteinExistence type="inferred from homology"/>
<dbReference type="RefSeq" id="WP_107939273.1">
    <property type="nucleotide sequence ID" value="NZ_QANS01000002.1"/>
</dbReference>
<evidence type="ECO:0000256" key="1">
    <source>
        <dbReference type="ARBA" id="ARBA00022527"/>
    </source>
</evidence>
<dbReference type="InterPro" id="IPR026530">
    <property type="entry name" value="PSRP"/>
</dbReference>
<dbReference type="Pfam" id="PF03618">
    <property type="entry name" value="Kinase-PPPase"/>
    <property type="match status" value="1"/>
</dbReference>
<dbReference type="Proteomes" id="UP000244248">
    <property type="component" value="Unassembled WGS sequence"/>
</dbReference>
<evidence type="ECO:0000313" key="7">
    <source>
        <dbReference type="Proteomes" id="UP000244248"/>
    </source>
</evidence>
<dbReference type="AlphaFoldDB" id="A0A2T5MHL1"/>
<comment type="catalytic activity">
    <reaction evidence="5">
        <text>[pyruvate, water dikinase] + ADP = [pyruvate, water dikinase]-phosphate + AMP + H(+)</text>
        <dbReference type="Rhea" id="RHEA:46020"/>
        <dbReference type="Rhea" id="RHEA-COMP:11425"/>
        <dbReference type="Rhea" id="RHEA-COMP:11426"/>
        <dbReference type="ChEBI" id="CHEBI:15378"/>
        <dbReference type="ChEBI" id="CHEBI:43176"/>
        <dbReference type="ChEBI" id="CHEBI:68546"/>
        <dbReference type="ChEBI" id="CHEBI:456215"/>
        <dbReference type="ChEBI" id="CHEBI:456216"/>
        <dbReference type="EC" id="2.7.11.33"/>
    </reaction>
</comment>
<organism evidence="6 7">
    <name type="scientific">Stenotrophobium rhamnosiphilum</name>
    <dbReference type="NCBI Taxonomy" id="2029166"/>
    <lineage>
        <taxon>Bacteria</taxon>
        <taxon>Pseudomonadati</taxon>
        <taxon>Pseudomonadota</taxon>
        <taxon>Gammaproteobacteria</taxon>
        <taxon>Nevskiales</taxon>
        <taxon>Nevskiaceae</taxon>
        <taxon>Stenotrophobium</taxon>
    </lineage>
</organism>
<dbReference type="HAMAP" id="MF_01062">
    <property type="entry name" value="PSRP"/>
    <property type="match status" value="1"/>
</dbReference>
<comment type="caution">
    <text evidence="6">The sequence shown here is derived from an EMBL/GenBank/DDBJ whole genome shotgun (WGS) entry which is preliminary data.</text>
</comment>